<evidence type="ECO:0000256" key="2">
    <source>
        <dbReference type="SAM" id="SignalP"/>
    </source>
</evidence>
<dbReference type="Proteomes" id="UP000199107">
    <property type="component" value="Unassembled WGS sequence"/>
</dbReference>
<dbReference type="InterPro" id="IPR036465">
    <property type="entry name" value="vWFA_dom_sf"/>
</dbReference>
<name>A0A1G9PLF3_9GAMM</name>
<dbReference type="SUPFAM" id="SSF89260">
    <property type="entry name" value="Collagen-binding domain"/>
    <property type="match status" value="1"/>
</dbReference>
<dbReference type="Pfam" id="PF13519">
    <property type="entry name" value="VWA_2"/>
    <property type="match status" value="1"/>
</dbReference>
<sequence length="1797" mass="198691">MRVAGRAGVALLALVVAQGVDAYPQMTFSQEPNDTPEQAQSVSGEARLVGEVSGDDRDLFWWGLDDNDTDRVWQIELQGDTEAAIKARFSWPAEEEASAPSGVAQFGEAEPEEAAAVETRLLSLEASASQPRQRLQQLIVPPGEHLISLLPQAAGGEYQLALTEAGRLRVRGQVGPDEADDLEVTPDRQWFFHLDVPEHEIPLRPEEDAEALLWRLELLGELGVSLDAWIENDAGERIAEVQADSPVQHHWGQLDLAGDVRLHLRNPEGSAIGRVGLALIEDGQRPAPAADEQDVVAGEAASEEEARWFGLGETMALELVPRERQYLAFSLDESAVGQRLDVVGDTDRDIEVCLSQRDDRDPVCRDGPAEALFDQMQLAAGDYLLQLRLSRRADDPIPTQVRLIETDLPDREGWVDTPNDDRDWAAVLRADEVRQGRFAGADTAWFELLVSDETQVWAFQAEGDPIERLALYHDGDRRPFLDSEQSRRGDPLPQRRLSPVRLLPGRYQVRLEGENSDYRLEALPLGEPQPGREMEPNDEPEDANPLWLGASVEGHFHSEDDEDHFHFHLPGANRLVLDVEPPADGTLEARLFWQGDELLRTLDLEEATRISRMLPPGDYVLRLEGESPAQASYTVRLGIGDPWHHQGAIGFAQDVEQAPLVPEDGIIDAEMGGVDDTEGYLRLPVTEQPRTLHVEARRPGDRLRFVDAAGSELEIEETDERHRHAVTLPGGEQWYLRASLGRRLSSLTLEDPAQPYRPDTAPIEIELDSESRQVAPFQPHAQRIETRLTISHQDETPLELPLKAHASQAGWSLEGLPESLTLEGGEERQLTLTWTLPPELLESDPPSLFVAVGEHTARHDLDIDPSAAALDPQPVASVPEPLDGKVDLAWEGLGAYFVDTDNDALDSDLGGIARGGNFLIDGMASAGSSIEVDADPGEPLPPIRLAGDGGHVHGLAFNQRSLHAHSYRWQAVEISLGESLDDLQVVTTLELDSRDGEQFFAFDEPLAARYVQLRPLSIFLADGERRRSRHGSGELRVLGEPGGELAERHHDLLDRDLGGHWLYTLPDIDRLYGFQGQRYSHRGLMGERRASRGQRINGERIEMVFAFLQQRAARIDELRWIENLDWDGLPVEEVAVYSAMESPVGPWKHQADWSLSRDAEGVATLVLSDAPQVRYLRLVFDEPAVPEDERRASWRIPEALQALEADALGSGRSILGHWGLDSPRGPREAEQQDGQVQAPEVEDLDSHAEAPYALAERVVGRVDEPGDTRHYTLTLEAPDNTLAFELEEPARDRLRATLHGPQGEIVPLDWSAAGSGRRQAEAVDIPQGEYRLTVTEPPRSIVFLWDGSGSLSTHQPAIYQALNRFAESLAPDKEVFNMLPLGGPLLIDGWATQPDQVAQTLAAYDGTFSSSNSEPALALASRALAQREGQRAIFLITDAEQTGRDLAAWEPLSEIRPRIFSLEITHGSRKDTEENRWYQNQMLSWAQVADGRYRYAVDRTDLIRGFEAGMRELRQPSEFMLAVEQRYQEPPEPGSLAVVNADSAQPAVAGGVVHLIFDASGSMLRQMQGGRRIEVARRIVQQTLDERIPEEVPVALRAYGHTQPHSCETELLVSPSAGNHDEVRDVMADIQAINLARTPLAASIDAVLDDLDGYQDQPRLVVMLTDGEETCDGDVAASVDALIEEGVDVRLNIVGFHIDEIGLQAEFERFAAQGGGEYFDSHDGDELIEGLAQALAATWRVLDAEGDEVALGRVDDDPVELDAGEYELVVETQAGEQRRAFSVGANQHKTLEVGRDE</sequence>
<dbReference type="EMBL" id="FNGH01000008">
    <property type="protein sequence ID" value="SDL99682.1"/>
    <property type="molecule type" value="Genomic_DNA"/>
</dbReference>
<dbReference type="InterPro" id="IPR002035">
    <property type="entry name" value="VWF_A"/>
</dbReference>
<evidence type="ECO:0000313" key="5">
    <source>
        <dbReference type="Proteomes" id="UP000199107"/>
    </source>
</evidence>
<dbReference type="Gene3D" id="2.60.120.380">
    <property type="match status" value="1"/>
</dbReference>
<keyword evidence="2" id="KW-0732">Signal</keyword>
<gene>
    <name evidence="4" type="ORF">SAMN05192555_108147</name>
</gene>
<dbReference type="SMART" id="SM00327">
    <property type="entry name" value="VWA"/>
    <property type="match status" value="1"/>
</dbReference>
<keyword evidence="5" id="KW-1185">Reference proteome</keyword>
<feature type="signal peptide" evidence="2">
    <location>
        <begin position="1"/>
        <end position="22"/>
    </location>
</feature>
<reference evidence="5" key="1">
    <citation type="submission" date="2016-10" db="EMBL/GenBank/DDBJ databases">
        <authorList>
            <person name="Varghese N."/>
            <person name="Submissions S."/>
        </authorList>
    </citation>
    <scope>NUCLEOTIDE SEQUENCE [LARGE SCALE GENOMIC DNA]</scope>
    <source>
        <strain evidence="5">AAP</strain>
    </source>
</reference>
<dbReference type="SUPFAM" id="SSF53300">
    <property type="entry name" value="vWA-like"/>
    <property type="match status" value="2"/>
</dbReference>
<dbReference type="Gene3D" id="3.40.50.410">
    <property type="entry name" value="von Willebrand factor, type A domain"/>
    <property type="match status" value="2"/>
</dbReference>
<organism evidence="4 5">
    <name type="scientific">Franzmannia pantelleriensis</name>
    <dbReference type="NCBI Taxonomy" id="48727"/>
    <lineage>
        <taxon>Bacteria</taxon>
        <taxon>Pseudomonadati</taxon>
        <taxon>Pseudomonadota</taxon>
        <taxon>Gammaproteobacteria</taxon>
        <taxon>Oceanospirillales</taxon>
        <taxon>Halomonadaceae</taxon>
        <taxon>Franzmannia</taxon>
    </lineage>
</organism>
<evidence type="ECO:0000256" key="1">
    <source>
        <dbReference type="SAM" id="MobiDB-lite"/>
    </source>
</evidence>
<evidence type="ECO:0000259" key="3">
    <source>
        <dbReference type="PROSITE" id="PS50234"/>
    </source>
</evidence>
<accession>A0A1G9PLF3</accession>
<feature type="domain" description="VWFA" evidence="3">
    <location>
        <begin position="1552"/>
        <end position="1735"/>
    </location>
</feature>
<dbReference type="Pfam" id="PF13768">
    <property type="entry name" value="VWA_3"/>
    <property type="match status" value="1"/>
</dbReference>
<dbReference type="PROSITE" id="PS50234">
    <property type="entry name" value="VWFA"/>
    <property type="match status" value="1"/>
</dbReference>
<feature type="chain" id="PRO_5011603669" evidence="2">
    <location>
        <begin position="23"/>
        <end position="1797"/>
    </location>
</feature>
<protein>
    <submittedName>
        <fullName evidence="4">von Willebrand factor type A domain-containing protein</fullName>
    </submittedName>
</protein>
<proteinExistence type="predicted"/>
<dbReference type="RefSeq" id="WP_176817225.1">
    <property type="nucleotide sequence ID" value="NZ_FNGH01000008.1"/>
</dbReference>
<dbReference type="STRING" id="48727.SAMN05192555_108147"/>
<feature type="region of interest" description="Disordered" evidence="1">
    <location>
        <begin position="518"/>
        <end position="541"/>
    </location>
</feature>
<feature type="region of interest" description="Disordered" evidence="1">
    <location>
        <begin position="1216"/>
        <end position="1243"/>
    </location>
</feature>
<evidence type="ECO:0000313" key="4">
    <source>
        <dbReference type="EMBL" id="SDL99682.1"/>
    </source>
</evidence>